<keyword evidence="6" id="KW-0998">Cell outer membrane</keyword>
<dbReference type="Pfam" id="PF13715">
    <property type="entry name" value="CarbopepD_reg_2"/>
    <property type="match status" value="1"/>
</dbReference>
<protein>
    <submittedName>
        <fullName evidence="9">TonB-dependent receptor</fullName>
    </submittedName>
</protein>
<evidence type="ECO:0000256" key="3">
    <source>
        <dbReference type="ARBA" id="ARBA00022496"/>
    </source>
</evidence>
<dbReference type="Pfam" id="PF00593">
    <property type="entry name" value="TonB_dep_Rec_b-barrel"/>
    <property type="match status" value="1"/>
</dbReference>
<dbReference type="STRING" id="393003.SAMN05660461_2807"/>
<evidence type="ECO:0000256" key="5">
    <source>
        <dbReference type="ARBA" id="ARBA00023136"/>
    </source>
</evidence>
<keyword evidence="4" id="KW-0408">Iron</keyword>
<dbReference type="InterPro" id="IPR012910">
    <property type="entry name" value="Plug_dom"/>
</dbReference>
<evidence type="ECO:0000256" key="1">
    <source>
        <dbReference type="ARBA" id="ARBA00004442"/>
    </source>
</evidence>
<name>A0A1T5NW17_9BACT</name>
<dbReference type="InterPro" id="IPR000531">
    <property type="entry name" value="Beta-barrel_TonB"/>
</dbReference>
<accession>A0A1T5NW17</accession>
<keyword evidence="5 7" id="KW-0472">Membrane</keyword>
<dbReference type="InterPro" id="IPR037066">
    <property type="entry name" value="Plug_dom_sf"/>
</dbReference>
<keyword evidence="9" id="KW-0675">Receptor</keyword>
<dbReference type="Pfam" id="PF07715">
    <property type="entry name" value="Plug"/>
    <property type="match status" value="1"/>
</dbReference>
<evidence type="ECO:0000256" key="2">
    <source>
        <dbReference type="ARBA" id="ARBA00022448"/>
    </source>
</evidence>
<feature type="domain" description="Secretin/TonB short N-terminal" evidence="8">
    <location>
        <begin position="76"/>
        <end position="129"/>
    </location>
</feature>
<dbReference type="Gene3D" id="2.40.170.20">
    <property type="entry name" value="TonB-dependent receptor, beta-barrel domain"/>
    <property type="match status" value="1"/>
</dbReference>
<sequence length="1170" mass="130474">MGMLTTISVQLLVTDLLFLNLKRMKEKILHGCMWVLLCFTLPAMAQESFLQKKISISFRNEPIAKCFMTVQQKGGITFFYNPADMKAVEKKYTADLNNKTVAEVITWLLQNTGLEFEAVDGRKVVVRKIIIKQSTAPRKRTISGMVTDATKNSPIARAEIMAQSTGSVVMADESGRFSVEVKDTTDVLVIYYVGYATKMIKAGSAPVLSVQLKPDSKTLSGVTVDARRRSNTEVMLLNDRKNSAMISDGISAQNIEKTASITTTQALQRVSGVTVTDDKYVAIRGLGDRSVIGQLNGIRLASSDPDRSAIPLDLVPAGLLDNITIYKTTTSDKPADAAAGIVELKTKSVPDREMLTITAQTGMNSQTGSKVNSFYNSDMGFLGQKVKSKGLSPEFRELSNQYPNGLGDIQRKIANSRNDPALLAEANRISGIMHGFDPVLTTKYKSAPLNQIYAVTYGNSYTVFKKHQVGLIAGANYYNRTNDIYDGQLTQYSVYQGVLTGNSALYSPRVIPNYITPNNINLGKYLNYKENTGTQTLNYGFLGGLTYRFSPQHEISMQYLGSRGAETRASNLHGAYEYTGLPGKVYNLVYSLRQSYRTLNTFNLQGEHKFTKKEYAPKLSYNLATSSSAQDDPDYRFVNLADYRVNGGTSHPGAIDIPGTTPPIVASPGLYSLVSGYVNGYGPYGIIQADPNGRRFRQLKENNYNYKADITLPFKALGKKQEFKTGVNYLHRRRRFSENVLYLPGSNYSAGGALPLYEVNGQLDQLVGYDRIGIRPPASYNEEGAPRSGGFLYNIQKSPNNYKGYYETRAFYGMLDLHLTEQLRLTGGVRFEMTDIQAAVDTSNVFLDPSITATDAGGNKINLVYTEPNSIYKTDYEPYYSANLTYTLNKNMNFRLGYNTTLARPELRELTNVFDFDPFQFALVVGNPNLKNQQTTNYDFRWEWFPAPGEVLSASVFYKEIDNQLTKVFKQNSSGLEARFPEFPAIEFQNDPNKGRVYGIELEVVKNLGLLWAPMKNLFLGSNLLLAQSEIKKTKERLESSRAIDRRAPANSPLFEQAPYSVNVFLNYNNTKSGTDFTATFNMVGERLIQVNLDGTPDLYSRPNPVLDFVGSQKLLKRLTLKGYAKNILDRPVEEVYANPGTGGNFYGKKYVRRSFYRGTEFMLGLTFNL</sequence>
<dbReference type="InterPro" id="IPR008969">
    <property type="entry name" value="CarboxyPept-like_regulatory"/>
</dbReference>
<organism evidence="9 10">
    <name type="scientific">Chitinophaga ginsengisegetis</name>
    <dbReference type="NCBI Taxonomy" id="393003"/>
    <lineage>
        <taxon>Bacteria</taxon>
        <taxon>Pseudomonadati</taxon>
        <taxon>Bacteroidota</taxon>
        <taxon>Chitinophagia</taxon>
        <taxon>Chitinophagales</taxon>
        <taxon>Chitinophagaceae</taxon>
        <taxon>Chitinophaga</taxon>
    </lineage>
</organism>
<comment type="similarity">
    <text evidence="7">Belongs to the TonB-dependent receptor family.</text>
</comment>
<evidence type="ECO:0000256" key="4">
    <source>
        <dbReference type="ARBA" id="ARBA00023004"/>
    </source>
</evidence>
<dbReference type="Gene3D" id="2.170.130.10">
    <property type="entry name" value="TonB-dependent receptor, plug domain"/>
    <property type="match status" value="1"/>
</dbReference>
<evidence type="ECO:0000256" key="6">
    <source>
        <dbReference type="ARBA" id="ARBA00023237"/>
    </source>
</evidence>
<dbReference type="GO" id="GO:0006826">
    <property type="term" value="P:iron ion transport"/>
    <property type="evidence" value="ECO:0007669"/>
    <property type="project" value="UniProtKB-KW"/>
</dbReference>
<dbReference type="AlphaFoldDB" id="A0A1T5NW17"/>
<dbReference type="Gene3D" id="2.60.40.1120">
    <property type="entry name" value="Carboxypeptidase-like, regulatory domain"/>
    <property type="match status" value="1"/>
</dbReference>
<evidence type="ECO:0000259" key="8">
    <source>
        <dbReference type="SMART" id="SM00965"/>
    </source>
</evidence>
<dbReference type="PANTHER" id="PTHR40980">
    <property type="entry name" value="PLUG DOMAIN-CONTAINING PROTEIN"/>
    <property type="match status" value="1"/>
</dbReference>
<keyword evidence="3" id="KW-0410">Iron transport</keyword>
<keyword evidence="2" id="KW-0813">Transport</keyword>
<dbReference type="PANTHER" id="PTHR40980:SF4">
    <property type="entry name" value="TONB-DEPENDENT RECEPTOR-LIKE BETA-BARREL DOMAIN-CONTAINING PROTEIN"/>
    <property type="match status" value="1"/>
</dbReference>
<dbReference type="GO" id="GO:0009279">
    <property type="term" value="C:cell outer membrane"/>
    <property type="evidence" value="ECO:0007669"/>
    <property type="project" value="UniProtKB-SubCell"/>
</dbReference>
<evidence type="ECO:0000313" key="10">
    <source>
        <dbReference type="Proteomes" id="UP000190166"/>
    </source>
</evidence>
<dbReference type="EMBL" id="FUZZ01000002">
    <property type="protein sequence ID" value="SKD04299.1"/>
    <property type="molecule type" value="Genomic_DNA"/>
</dbReference>
<evidence type="ECO:0000313" key="9">
    <source>
        <dbReference type="EMBL" id="SKD04299.1"/>
    </source>
</evidence>
<keyword evidence="3" id="KW-0406">Ion transport</keyword>
<dbReference type="InterPro" id="IPR036942">
    <property type="entry name" value="Beta-barrel_TonB_sf"/>
</dbReference>
<dbReference type="SUPFAM" id="SSF49464">
    <property type="entry name" value="Carboxypeptidase regulatory domain-like"/>
    <property type="match status" value="1"/>
</dbReference>
<evidence type="ECO:0000256" key="7">
    <source>
        <dbReference type="RuleBase" id="RU003357"/>
    </source>
</evidence>
<dbReference type="SMART" id="SM00965">
    <property type="entry name" value="STN"/>
    <property type="match status" value="1"/>
</dbReference>
<comment type="subcellular location">
    <subcellularLocation>
        <location evidence="1 7">Cell outer membrane</location>
    </subcellularLocation>
</comment>
<keyword evidence="10" id="KW-1185">Reference proteome</keyword>
<gene>
    <name evidence="9" type="ORF">SAMN05660461_2807</name>
</gene>
<dbReference type="Proteomes" id="UP000190166">
    <property type="component" value="Unassembled WGS sequence"/>
</dbReference>
<keyword evidence="7" id="KW-0798">TonB box</keyword>
<proteinExistence type="inferred from homology"/>
<dbReference type="SUPFAM" id="SSF56935">
    <property type="entry name" value="Porins"/>
    <property type="match status" value="1"/>
</dbReference>
<dbReference type="InterPro" id="IPR011662">
    <property type="entry name" value="Secretin/TonB_short_N"/>
</dbReference>
<reference evidence="10" key="1">
    <citation type="submission" date="2017-02" db="EMBL/GenBank/DDBJ databases">
        <authorList>
            <person name="Varghese N."/>
            <person name="Submissions S."/>
        </authorList>
    </citation>
    <scope>NUCLEOTIDE SEQUENCE [LARGE SCALE GENOMIC DNA]</scope>
    <source>
        <strain evidence="10">DSM 18108</strain>
    </source>
</reference>